<name>A0A284VL79_9EURY</name>
<dbReference type="RefSeq" id="WP_096204286.1">
    <property type="nucleotide sequence ID" value="NZ_FZMP01000058.1"/>
</dbReference>
<keyword evidence="2" id="KW-1185">Reference proteome</keyword>
<gene>
    <name evidence="1" type="ORF">MNV_1500016</name>
</gene>
<proteinExistence type="predicted"/>
<accession>A0A284VL79</accession>
<dbReference type="AlphaFoldDB" id="A0A284VL79"/>
<evidence type="ECO:0000313" key="2">
    <source>
        <dbReference type="Proteomes" id="UP000218615"/>
    </source>
</evidence>
<protein>
    <submittedName>
        <fullName evidence="1">Uncharacterized protein</fullName>
    </submittedName>
</protein>
<dbReference type="EMBL" id="FZMP01000058">
    <property type="protein sequence ID" value="SNQ60002.1"/>
    <property type="molecule type" value="Genomic_DNA"/>
</dbReference>
<organism evidence="1 2">
    <name type="scientific">Candidatus Methanoperedens nitratireducens</name>
    <dbReference type="NCBI Taxonomy" id="1392998"/>
    <lineage>
        <taxon>Archaea</taxon>
        <taxon>Methanobacteriati</taxon>
        <taxon>Methanobacteriota</taxon>
        <taxon>Stenosarchaea group</taxon>
        <taxon>Methanomicrobia</taxon>
        <taxon>Methanosarcinales</taxon>
        <taxon>ANME-2 cluster</taxon>
        <taxon>Candidatus Methanoperedentaceae</taxon>
        <taxon>Candidatus Methanoperedens</taxon>
    </lineage>
</organism>
<dbReference type="Proteomes" id="UP000218615">
    <property type="component" value="Unassembled WGS sequence"/>
</dbReference>
<reference evidence="2" key="1">
    <citation type="submission" date="2017-06" db="EMBL/GenBank/DDBJ databases">
        <authorList>
            <person name="Cremers G."/>
        </authorList>
    </citation>
    <scope>NUCLEOTIDE SEQUENCE [LARGE SCALE GENOMIC DNA]</scope>
</reference>
<sequence length="95" mass="11447">MSRIIEEMINNPSLLEHYKRMPEYNLVKVQTLTGSNYLGYIKDCDDDGIWFEPLYDDYHPAYIFKTDIKKIIVPTNPEEEKEILRRERSWFTEAK</sequence>
<evidence type="ECO:0000313" key="1">
    <source>
        <dbReference type="EMBL" id="SNQ60002.1"/>
    </source>
</evidence>